<reference evidence="1" key="1">
    <citation type="journal article" date="2021" name="Proc. Natl. Acad. Sci. U.S.A.">
        <title>Three genomes in the algal genus Volvox reveal the fate of a haploid sex-determining region after a transition to homothallism.</title>
        <authorList>
            <person name="Yamamoto K."/>
            <person name="Hamaji T."/>
            <person name="Kawai-Toyooka H."/>
            <person name="Matsuzaki R."/>
            <person name="Takahashi F."/>
            <person name="Nishimura Y."/>
            <person name="Kawachi M."/>
            <person name="Noguchi H."/>
            <person name="Minakuchi Y."/>
            <person name="Umen J.G."/>
            <person name="Toyoda A."/>
            <person name="Nozaki H."/>
        </authorList>
    </citation>
    <scope>NUCLEOTIDE SEQUENCE</scope>
    <source>
        <strain evidence="1">NIES-3785</strain>
    </source>
</reference>
<gene>
    <name evidence="1" type="ORF">Vretimale_2887</name>
</gene>
<name>A0A8J4D7C5_9CHLO</name>
<organism evidence="1 2">
    <name type="scientific">Volvox reticuliferus</name>
    <dbReference type="NCBI Taxonomy" id="1737510"/>
    <lineage>
        <taxon>Eukaryota</taxon>
        <taxon>Viridiplantae</taxon>
        <taxon>Chlorophyta</taxon>
        <taxon>core chlorophytes</taxon>
        <taxon>Chlorophyceae</taxon>
        <taxon>CS clade</taxon>
        <taxon>Chlamydomonadales</taxon>
        <taxon>Volvocaceae</taxon>
        <taxon>Volvox</taxon>
    </lineage>
</organism>
<protein>
    <submittedName>
        <fullName evidence="1">Uncharacterized protein</fullName>
    </submittedName>
</protein>
<comment type="caution">
    <text evidence="1">The sequence shown here is derived from an EMBL/GenBank/DDBJ whole genome shotgun (WGS) entry which is preliminary data.</text>
</comment>
<evidence type="ECO:0000313" key="2">
    <source>
        <dbReference type="Proteomes" id="UP000722791"/>
    </source>
</evidence>
<accession>A0A8J4D7C5</accession>
<feature type="non-terminal residue" evidence="1">
    <location>
        <position position="275"/>
    </location>
</feature>
<dbReference type="EMBL" id="BNCQ01000004">
    <property type="protein sequence ID" value="GIL97156.1"/>
    <property type="molecule type" value="Genomic_DNA"/>
</dbReference>
<feature type="non-terminal residue" evidence="1">
    <location>
        <position position="1"/>
    </location>
</feature>
<sequence>PWPAMPCNKGPRQTLLWMGPPRSATSLAPAMPAESCEPWNGLRSRLQRVLLGISKTGSLQTLSHSSTQPHASVDILLFPMELGSQLVGALLWAQPSHAVAPAPATVAATVAAEWHVQAHLHVAVENTGTKTPAVKVVKAVTGGGLRDGGSGGDGGQHCEPAQLVFSQVAMRAVAGVLVDCLVAPHLRSLQQVCAAAHLLAHASDVCALASVLSSAVSEALRSELHVELQVKVAMGAVAVATSATGGGGGATAPLNYGFMLQMRPPSTLTQTQIPA</sequence>
<dbReference type="Proteomes" id="UP000722791">
    <property type="component" value="Unassembled WGS sequence"/>
</dbReference>
<evidence type="ECO:0000313" key="1">
    <source>
        <dbReference type="EMBL" id="GIL97156.1"/>
    </source>
</evidence>
<dbReference type="AlphaFoldDB" id="A0A8J4D7C5"/>
<proteinExistence type="predicted"/>